<evidence type="ECO:0000313" key="3">
    <source>
        <dbReference type="Proteomes" id="UP000773850"/>
    </source>
</evidence>
<dbReference type="InterPro" id="IPR050353">
    <property type="entry name" value="PyrK_electron_transfer"/>
</dbReference>
<dbReference type="Proteomes" id="UP000773850">
    <property type="component" value="Unassembled WGS sequence"/>
</dbReference>
<name>A0ABQ7HIT9_GEOSE</name>
<evidence type="ECO:0000313" key="2">
    <source>
        <dbReference type="EMBL" id="KAF6512109.1"/>
    </source>
</evidence>
<feature type="domain" description="FAD-binding FR-type" evidence="1">
    <location>
        <begin position="2"/>
        <end position="102"/>
    </location>
</feature>
<comment type="caution">
    <text evidence="2">The sequence shown here is derived from an EMBL/GenBank/DDBJ whole genome shotgun (WGS) entry which is preliminary data.</text>
</comment>
<dbReference type="EMBL" id="LUCS01000009">
    <property type="protein sequence ID" value="KAF6512109.1"/>
    <property type="molecule type" value="Genomic_DNA"/>
</dbReference>
<dbReference type="PROSITE" id="PS51384">
    <property type="entry name" value="FAD_FR"/>
    <property type="match status" value="1"/>
</dbReference>
<organism evidence="2 3">
    <name type="scientific">Geobacillus stearothermophilus</name>
    <name type="common">Bacillus stearothermophilus</name>
    <dbReference type="NCBI Taxonomy" id="1422"/>
    <lineage>
        <taxon>Bacteria</taxon>
        <taxon>Bacillati</taxon>
        <taxon>Bacillota</taxon>
        <taxon>Bacilli</taxon>
        <taxon>Bacillales</taxon>
        <taxon>Anoxybacillaceae</taxon>
        <taxon>Geobacillus</taxon>
    </lineage>
</organism>
<gene>
    <name evidence="2" type="ORF">GS8_408</name>
</gene>
<dbReference type="PANTHER" id="PTHR43513:SF3">
    <property type="entry name" value="DIHYDROOROTATE DEHYDROGENASE B (NAD(+)), ELECTRON TRANSFER SUBUNIT-RELATED"/>
    <property type="match status" value="1"/>
</dbReference>
<dbReference type="PANTHER" id="PTHR43513">
    <property type="entry name" value="DIHYDROOROTATE DEHYDROGENASE B (NAD(+)), ELECTRON TRANSFER SUBUNIT"/>
    <property type="match status" value="1"/>
</dbReference>
<keyword evidence="3" id="KW-1185">Reference proteome</keyword>
<dbReference type="InterPro" id="IPR008333">
    <property type="entry name" value="Cbr1-like_FAD-bd_dom"/>
</dbReference>
<dbReference type="InterPro" id="IPR017938">
    <property type="entry name" value="Riboflavin_synthase-like_b-brl"/>
</dbReference>
<proteinExistence type="predicted"/>
<reference evidence="2 3" key="1">
    <citation type="submission" date="2016-03" db="EMBL/GenBank/DDBJ databases">
        <title>Spore heat resistance.</title>
        <authorList>
            <person name="Boekhorst J."/>
            <person name="Berendsen E.M."/>
            <person name="Wells-Bennik M.H."/>
            <person name="Kuipers O.P."/>
        </authorList>
    </citation>
    <scope>NUCLEOTIDE SEQUENCE [LARGE SCALE GENOMIC DNA]</scope>
    <source>
        <strain evidence="2 3">GS8</strain>
    </source>
</reference>
<evidence type="ECO:0000259" key="1">
    <source>
        <dbReference type="PROSITE" id="PS51384"/>
    </source>
</evidence>
<dbReference type="InterPro" id="IPR017927">
    <property type="entry name" value="FAD-bd_FR_type"/>
</dbReference>
<protein>
    <submittedName>
        <fullName evidence="2">Dihydroorotate dehydrogenase electron transfer subunit</fullName>
    </submittedName>
</protein>
<dbReference type="Gene3D" id="2.40.30.10">
    <property type="entry name" value="Translation factors"/>
    <property type="match status" value="1"/>
</dbReference>
<dbReference type="SUPFAM" id="SSF63380">
    <property type="entry name" value="Riboflavin synthase domain-like"/>
    <property type="match status" value="1"/>
</dbReference>
<sequence>MIGRERMTVASQRRIAERTYELTLAGRLVQQMKQPGQFVHVKVAATADPLLRRPLSLCHIDRERGQCTIIYRQEGKGTALLAQKQPGDAVDVLGPLGNGFPLEAAPAGGRALLVGGRQSGERARVSNESGGLLRRGICRVRRDACRDR</sequence>
<accession>A0ABQ7HIT9</accession>
<dbReference type="Pfam" id="PF00970">
    <property type="entry name" value="FAD_binding_6"/>
    <property type="match status" value="1"/>
</dbReference>